<accession>A0AA36D9S4</accession>
<dbReference type="EMBL" id="CATQJA010002664">
    <property type="protein sequence ID" value="CAJ0582315.1"/>
    <property type="molecule type" value="Genomic_DNA"/>
</dbReference>
<name>A0AA36D9S4_9BILA</name>
<keyword evidence="3" id="KW-1185">Reference proteome</keyword>
<dbReference type="Proteomes" id="UP001177023">
    <property type="component" value="Unassembled WGS sequence"/>
</dbReference>
<feature type="transmembrane region" description="Helical" evidence="1">
    <location>
        <begin position="89"/>
        <end position="113"/>
    </location>
</feature>
<sequence>MVSLQWITYSNDLPEIIQHSLRTDPGLAVIRNESMVIILPPDDPYMILYLEICSSFTAFTVSSIPVVCIGIPFTFFLLAAIGFEFVPDILVALCTLIGSTHTMLNSLITLCLIPPYRRFFFAFVKGVCQMIVHSISNVFGRRDMLAPILCYSHPAHQISIITVQMQTTKH</sequence>
<keyword evidence="1" id="KW-0472">Membrane</keyword>
<evidence type="ECO:0000256" key="1">
    <source>
        <dbReference type="SAM" id="Phobius"/>
    </source>
</evidence>
<comment type="caution">
    <text evidence="2">The sequence shown here is derived from an EMBL/GenBank/DDBJ whole genome shotgun (WGS) entry which is preliminary data.</text>
</comment>
<proteinExistence type="predicted"/>
<gene>
    <name evidence="2" type="ORF">MSPICULIGERA_LOCUS20451</name>
</gene>
<keyword evidence="1" id="KW-0812">Transmembrane</keyword>
<feature type="transmembrane region" description="Helical" evidence="1">
    <location>
        <begin position="56"/>
        <end position="83"/>
    </location>
</feature>
<evidence type="ECO:0000313" key="2">
    <source>
        <dbReference type="EMBL" id="CAJ0582315.1"/>
    </source>
</evidence>
<evidence type="ECO:0000313" key="3">
    <source>
        <dbReference type="Proteomes" id="UP001177023"/>
    </source>
</evidence>
<protein>
    <submittedName>
        <fullName evidence="2">Uncharacterized protein</fullName>
    </submittedName>
</protein>
<keyword evidence="1" id="KW-1133">Transmembrane helix</keyword>
<organism evidence="2 3">
    <name type="scientific">Mesorhabditis spiculigera</name>
    <dbReference type="NCBI Taxonomy" id="96644"/>
    <lineage>
        <taxon>Eukaryota</taxon>
        <taxon>Metazoa</taxon>
        <taxon>Ecdysozoa</taxon>
        <taxon>Nematoda</taxon>
        <taxon>Chromadorea</taxon>
        <taxon>Rhabditida</taxon>
        <taxon>Rhabditina</taxon>
        <taxon>Rhabditomorpha</taxon>
        <taxon>Rhabditoidea</taxon>
        <taxon>Rhabditidae</taxon>
        <taxon>Mesorhabditinae</taxon>
        <taxon>Mesorhabditis</taxon>
    </lineage>
</organism>
<dbReference type="AlphaFoldDB" id="A0AA36D9S4"/>
<feature type="non-terminal residue" evidence="2">
    <location>
        <position position="170"/>
    </location>
</feature>
<reference evidence="2" key="1">
    <citation type="submission" date="2023-06" db="EMBL/GenBank/DDBJ databases">
        <authorList>
            <person name="Delattre M."/>
        </authorList>
    </citation>
    <scope>NUCLEOTIDE SEQUENCE</scope>
    <source>
        <strain evidence="2">AF72</strain>
    </source>
</reference>